<dbReference type="WBParaSite" id="TCONS_00006279.p1">
    <property type="protein sequence ID" value="TCONS_00006279.p1"/>
    <property type="gene ID" value="XLOC_004439"/>
</dbReference>
<evidence type="ECO:0000256" key="3">
    <source>
        <dbReference type="ARBA" id="ARBA00023274"/>
    </source>
</evidence>
<dbReference type="SUPFAM" id="SSF56808">
    <property type="entry name" value="Ribosomal protein L1"/>
    <property type="match status" value="1"/>
</dbReference>
<name>A0A0K0DX10_STRER</name>
<dbReference type="Pfam" id="PF00687">
    <property type="entry name" value="Ribosomal_L1"/>
    <property type="match status" value="1"/>
</dbReference>
<dbReference type="InterPro" id="IPR016095">
    <property type="entry name" value="Ribosomal_uL1_3-a/b-sand"/>
</dbReference>
<feature type="coiled-coil region" evidence="4">
    <location>
        <begin position="50"/>
        <end position="80"/>
    </location>
</feature>
<keyword evidence="3" id="KW-0687">Ribonucleoprotein</keyword>
<accession>A0A0K0DX10</accession>
<dbReference type="GO" id="GO:1990904">
    <property type="term" value="C:ribonucleoprotein complex"/>
    <property type="evidence" value="ECO:0007669"/>
    <property type="project" value="UniProtKB-KW"/>
</dbReference>
<evidence type="ECO:0000313" key="7">
    <source>
        <dbReference type="WBParaSite" id="TCONS_00006279.p1"/>
    </source>
</evidence>
<dbReference type="AlphaFoldDB" id="A0A0K0DX10"/>
<keyword evidence="4" id="KW-0175">Coiled coil</keyword>
<dbReference type="PANTHER" id="PTHR36427">
    <property type="entry name" value="54S RIBOSOMAL PROTEIN L1, MITOCHONDRIAL"/>
    <property type="match status" value="1"/>
</dbReference>
<dbReference type="Proteomes" id="UP000035681">
    <property type="component" value="Unplaced"/>
</dbReference>
<keyword evidence="5" id="KW-1185">Reference proteome</keyword>
<evidence type="ECO:0000313" key="6">
    <source>
        <dbReference type="WBParaSite" id="SSTP_0000177700.1"/>
    </source>
</evidence>
<dbReference type="WBParaSite" id="SSTP_0000177700.1">
    <property type="protein sequence ID" value="SSTP_0000177700.1"/>
    <property type="gene ID" value="SSTP_0000177700"/>
</dbReference>
<dbReference type="Gene3D" id="3.30.190.20">
    <property type="match status" value="1"/>
</dbReference>
<evidence type="ECO:0000256" key="1">
    <source>
        <dbReference type="ARBA" id="ARBA00010531"/>
    </source>
</evidence>
<proteinExistence type="inferred from homology"/>
<dbReference type="STRING" id="6248.A0A0K0DX10"/>
<evidence type="ECO:0000256" key="4">
    <source>
        <dbReference type="SAM" id="Coils"/>
    </source>
</evidence>
<sequence>MLPFLKNTFSGFSRIRSSAFGLINQNGSQVLSNELLMPSSYDIFQVRGRKRALKANLTRQQKLERRLKREAKEAARKQYNFMEKIKIRRMKSLLSPSEQHPGRYIAENEVSLPDFPTTNVFFNNQAKTQFYSITDALKMHREMQQPSIFNNPKGIIKLRIELNMTTKKKTKMISNSDNIIPVPYPIETKEKRAILAFVADPELQELAIENGAEIALGPDVIKKIIKGQFRIDDYDFCVAHSDMGTSILPLRGILKSRFPTRNNGAFGENLPEMIDKFKKGVRMNVVGDPVYLHWGLCTPVVGKLNMADEEIILNIKTIIQALCNLRDPALGPFINRAVMMVGKNQFFVPLDVTEYIPVVEEEEKK</sequence>
<dbReference type="PANTHER" id="PTHR36427:SF3">
    <property type="entry name" value="LARGE RIBOSOMAL SUBUNIT PROTEIN UL1M"/>
    <property type="match status" value="1"/>
</dbReference>
<organism evidence="6">
    <name type="scientific">Strongyloides stercoralis</name>
    <name type="common">Threadworm</name>
    <dbReference type="NCBI Taxonomy" id="6248"/>
    <lineage>
        <taxon>Eukaryota</taxon>
        <taxon>Metazoa</taxon>
        <taxon>Ecdysozoa</taxon>
        <taxon>Nematoda</taxon>
        <taxon>Chromadorea</taxon>
        <taxon>Rhabditida</taxon>
        <taxon>Tylenchina</taxon>
        <taxon>Panagrolaimomorpha</taxon>
        <taxon>Strongyloidoidea</taxon>
        <taxon>Strongyloididae</taxon>
        <taxon>Strongyloides</taxon>
    </lineage>
</organism>
<reference evidence="6" key="1">
    <citation type="submission" date="2015-08" db="UniProtKB">
        <authorList>
            <consortium name="WormBaseParasite"/>
        </authorList>
    </citation>
    <scope>IDENTIFICATION</scope>
</reference>
<keyword evidence="2" id="KW-0689">Ribosomal protein</keyword>
<evidence type="ECO:0000313" key="5">
    <source>
        <dbReference type="Proteomes" id="UP000035681"/>
    </source>
</evidence>
<dbReference type="Gene3D" id="3.40.50.790">
    <property type="match status" value="1"/>
</dbReference>
<evidence type="ECO:0000256" key="2">
    <source>
        <dbReference type="ARBA" id="ARBA00022980"/>
    </source>
</evidence>
<dbReference type="InterPro" id="IPR028364">
    <property type="entry name" value="Ribosomal_uL1/biogenesis"/>
</dbReference>
<protein>
    <submittedName>
        <fullName evidence="6 7">Ribosomal protein</fullName>
    </submittedName>
</protein>
<dbReference type="InterPro" id="IPR023674">
    <property type="entry name" value="Ribosomal_uL1-like"/>
</dbReference>
<comment type="similarity">
    <text evidence="1">Belongs to the universal ribosomal protein uL1 family.</text>
</comment>
<dbReference type="GO" id="GO:0005840">
    <property type="term" value="C:ribosome"/>
    <property type="evidence" value="ECO:0007669"/>
    <property type="project" value="UniProtKB-KW"/>
</dbReference>